<organism evidence="2 3">
    <name type="scientific">Neocucurbitaria cava</name>
    <dbReference type="NCBI Taxonomy" id="798079"/>
    <lineage>
        <taxon>Eukaryota</taxon>
        <taxon>Fungi</taxon>
        <taxon>Dikarya</taxon>
        <taxon>Ascomycota</taxon>
        <taxon>Pezizomycotina</taxon>
        <taxon>Dothideomycetes</taxon>
        <taxon>Pleosporomycetidae</taxon>
        <taxon>Pleosporales</taxon>
        <taxon>Pleosporineae</taxon>
        <taxon>Cucurbitariaceae</taxon>
        <taxon>Neocucurbitaria</taxon>
    </lineage>
</organism>
<evidence type="ECO:0000313" key="2">
    <source>
        <dbReference type="EMBL" id="KAJ4373216.1"/>
    </source>
</evidence>
<evidence type="ECO:0000313" key="3">
    <source>
        <dbReference type="Proteomes" id="UP001140560"/>
    </source>
</evidence>
<feature type="region of interest" description="Disordered" evidence="1">
    <location>
        <begin position="289"/>
        <end position="357"/>
    </location>
</feature>
<gene>
    <name evidence="2" type="ORF">N0V83_003509</name>
</gene>
<reference evidence="2" key="1">
    <citation type="submission" date="2022-10" db="EMBL/GenBank/DDBJ databases">
        <title>Tapping the CABI collections for fungal endophytes: first genome assemblies for Collariella, Neodidymelliopsis, Ascochyta clinopodiicola, Didymella pomorum, Didymosphaeria variabile, Neocosmospora piperis and Neocucurbitaria cava.</title>
        <authorList>
            <person name="Hill R."/>
        </authorList>
    </citation>
    <scope>NUCLEOTIDE SEQUENCE</scope>
    <source>
        <strain evidence="2">IMI 356814</strain>
    </source>
</reference>
<comment type="caution">
    <text evidence="2">The sequence shown here is derived from an EMBL/GenBank/DDBJ whole genome shotgun (WGS) entry which is preliminary data.</text>
</comment>
<feature type="compositionally biased region" description="Polar residues" evidence="1">
    <location>
        <begin position="296"/>
        <end position="328"/>
    </location>
</feature>
<feature type="compositionally biased region" description="Polar residues" evidence="1">
    <location>
        <begin position="336"/>
        <end position="357"/>
    </location>
</feature>
<protein>
    <submittedName>
        <fullName evidence="2">Uncharacterized protein</fullName>
    </submittedName>
</protein>
<keyword evidence="3" id="KW-1185">Reference proteome</keyword>
<dbReference type="EMBL" id="JAPEUY010000005">
    <property type="protein sequence ID" value="KAJ4373216.1"/>
    <property type="molecule type" value="Genomic_DNA"/>
</dbReference>
<dbReference type="Proteomes" id="UP001140560">
    <property type="component" value="Unassembled WGS sequence"/>
</dbReference>
<proteinExistence type="predicted"/>
<dbReference type="OrthoDB" id="5422351at2759"/>
<feature type="region of interest" description="Disordered" evidence="1">
    <location>
        <begin position="176"/>
        <end position="215"/>
    </location>
</feature>
<accession>A0A9W9CPD0</accession>
<dbReference type="AlphaFoldDB" id="A0A9W9CPD0"/>
<name>A0A9W9CPD0_9PLEO</name>
<sequence>MPSTPIFADFKVLKEKLASKRSRSGSKPKELEIGSPVLISTTNEELNLIPLPVYQPVPAPSSRVPSPATTPTIRPVPTIKKEFSPLASHPVDPDNDSLFEFIESRTAKECAIRRRRSHVISTVVTSEFKIDQGRSRANSADTRRTRHYLFSNDPWLSSPKLQEEFDMQDRFVADDTPSAPILSRPSSFLGLPTSSDRPTSSHGGHRSPNLRQSPLDKELPALPRFLTPAPLFACNSSSSTPVLTEEPQDELEEDENTECLHELQMQFQEKPRSHFSTWSSDSIAYSCPASDDDAVQSPTFSSLTSDCSDIDTPQDQSVRYSYVEQTSSSDDDKRTPTIQAIDTDSSSSDEANTTYLSATPPQLDNLLRISTFGSDLFSLDIQHTDTTPRRQAACFGLGFYTLPDDETTSKTTITDADVSLHNAPTVNVQRESSMSQLNKLMDEFAFLGDAVI</sequence>
<evidence type="ECO:0000256" key="1">
    <source>
        <dbReference type="SAM" id="MobiDB-lite"/>
    </source>
</evidence>
<feature type="compositionally biased region" description="Polar residues" evidence="1">
    <location>
        <begin position="192"/>
        <end position="202"/>
    </location>
</feature>